<accession>A0ABU9KVI5</accession>
<feature type="domain" description="DUF4435" evidence="1">
    <location>
        <begin position="40"/>
        <end position="241"/>
    </location>
</feature>
<gene>
    <name evidence="2" type="ORF">WOA13_10880</name>
</gene>
<dbReference type="EMBL" id="JBCAUS010000007">
    <property type="protein sequence ID" value="MEL4306322.1"/>
    <property type="molecule type" value="Genomic_DNA"/>
</dbReference>
<evidence type="ECO:0000313" key="3">
    <source>
        <dbReference type="Proteomes" id="UP001396646"/>
    </source>
</evidence>
<keyword evidence="3" id="KW-1185">Reference proteome</keyword>
<dbReference type="RefSeq" id="WP_342127924.1">
    <property type="nucleotide sequence ID" value="NZ_JBCAUS010000007.1"/>
</dbReference>
<sequence>MTAGTSPSNLEDVTMKKYLTADDIANSARMMRTQYSGSIVIIEGSTDMRLYKRFVDDRKCRLIPANGKENAIKVVNILERSNFEGILTIVDADFWRLDGVDFEERNVLVTDTHDLETMLIESEALDRLLEEFAAPFKLQKIKTPVRELLLEAAMPIGLFRWLSSSSKDKLSLRFKDMHFDSFMEKFPLSVNIRHMIREVKENSHEYSLNEKKVKKKIIGLLKEEHDPWQACSGHDIVEILAFGLREVFGNSDSRYATEGIVDRSLRLAYDITMFRETELYRSIQEWEEQNQPFVVLQ</sequence>
<dbReference type="Pfam" id="PF14491">
    <property type="entry name" value="DUF4435"/>
    <property type="match status" value="1"/>
</dbReference>
<dbReference type="Proteomes" id="UP001396646">
    <property type="component" value="Unassembled WGS sequence"/>
</dbReference>
<reference evidence="2 3" key="1">
    <citation type="submission" date="2024-04" db="EMBL/GenBank/DDBJ databases">
        <title>Methanococcoides sp. LMO-2.</title>
        <authorList>
            <person name="Liang L."/>
        </authorList>
    </citation>
    <scope>NUCLEOTIDE SEQUENCE [LARGE SCALE GENOMIC DNA]</scope>
    <source>
        <strain evidence="2 3">LMO-2</strain>
    </source>
</reference>
<organism evidence="2 3">
    <name type="scientific">Methanococcoides cohabitans</name>
    <dbReference type="NCBI Taxonomy" id="3136559"/>
    <lineage>
        <taxon>Archaea</taxon>
        <taxon>Methanobacteriati</taxon>
        <taxon>Methanobacteriota</taxon>
        <taxon>Stenosarchaea group</taxon>
        <taxon>Methanomicrobia</taxon>
        <taxon>Methanosarcinales</taxon>
        <taxon>Methanosarcinaceae</taxon>
        <taxon>Methanococcoides</taxon>
    </lineage>
</organism>
<evidence type="ECO:0000259" key="1">
    <source>
        <dbReference type="Pfam" id="PF14491"/>
    </source>
</evidence>
<name>A0ABU9KVI5_9EURY</name>
<proteinExistence type="predicted"/>
<dbReference type="InterPro" id="IPR029492">
    <property type="entry name" value="DUF4435"/>
</dbReference>
<comment type="caution">
    <text evidence="2">The sequence shown here is derived from an EMBL/GenBank/DDBJ whole genome shotgun (WGS) entry which is preliminary data.</text>
</comment>
<protein>
    <submittedName>
        <fullName evidence="2">DUF4435 domain-containing protein</fullName>
    </submittedName>
</protein>
<evidence type="ECO:0000313" key="2">
    <source>
        <dbReference type="EMBL" id="MEL4306322.1"/>
    </source>
</evidence>